<reference evidence="10 11" key="1">
    <citation type="journal article" date="2011" name="Genome Biol.">
        <title>Comparative genome sequence analysis underscores mycoparasitism as the ancestral life style of Trichoderma.</title>
        <authorList>
            <person name="Kubicek C.P."/>
            <person name="Herrera-Estrella A."/>
            <person name="Seidl-Seiboth V."/>
            <person name="Martinez D.A."/>
            <person name="Druzhinina I.S."/>
            <person name="Thon M."/>
            <person name="Zeilinger S."/>
            <person name="Casas-Flores S."/>
            <person name="Horwitz B.A."/>
            <person name="Mukherjee P.K."/>
            <person name="Mukherjee M."/>
            <person name="Kredics L."/>
            <person name="Alcaraz L.D."/>
            <person name="Aerts A."/>
            <person name="Antal Z."/>
            <person name="Atanasova L."/>
            <person name="Cervantes-Badillo M.G."/>
            <person name="Challacombe J."/>
            <person name="Chertkov O."/>
            <person name="McCluskey K."/>
            <person name="Coulpier F."/>
            <person name="Deshpande N."/>
            <person name="von Doehren H."/>
            <person name="Ebbole D.J."/>
            <person name="Esquivel-Naranjo E.U."/>
            <person name="Fekete E."/>
            <person name="Flipphi M."/>
            <person name="Glaser F."/>
            <person name="Gomez-Rodriguez E.Y."/>
            <person name="Gruber S."/>
            <person name="Han C."/>
            <person name="Henrissat B."/>
            <person name="Hermosa R."/>
            <person name="Hernandez-Onate M."/>
            <person name="Karaffa L."/>
            <person name="Kosti I."/>
            <person name="Le Crom S."/>
            <person name="Lindquist E."/>
            <person name="Lucas S."/>
            <person name="Luebeck M."/>
            <person name="Luebeck P.S."/>
            <person name="Margeot A."/>
            <person name="Metz B."/>
            <person name="Misra M."/>
            <person name="Nevalainen H."/>
            <person name="Omann M."/>
            <person name="Packer N."/>
            <person name="Perrone G."/>
            <person name="Uresti-Rivera E.E."/>
            <person name="Salamov A."/>
            <person name="Schmoll M."/>
            <person name="Seiboth B."/>
            <person name="Shapiro H."/>
            <person name="Sukno S."/>
            <person name="Tamayo-Ramos J.A."/>
            <person name="Tisch D."/>
            <person name="Wiest A."/>
            <person name="Wilkinson H.H."/>
            <person name="Zhang M."/>
            <person name="Coutinho P.M."/>
            <person name="Kenerley C.M."/>
            <person name="Monte E."/>
            <person name="Baker S.E."/>
            <person name="Grigoriev I.V."/>
        </authorList>
    </citation>
    <scope>NUCLEOTIDE SEQUENCE [LARGE SCALE GENOMIC DNA]</scope>
    <source>
        <strain evidence="11">Gv29-8 / FGSC 10586</strain>
    </source>
</reference>
<protein>
    <recommendedName>
        <fullName evidence="12">Alkaline phytoceramidase</fullName>
    </recommendedName>
</protein>
<proteinExistence type="inferred from homology"/>
<accession>G9N8U2</accession>
<keyword evidence="11" id="KW-1185">Reference proteome</keyword>
<dbReference type="Proteomes" id="UP000007115">
    <property type="component" value="Unassembled WGS sequence"/>
</dbReference>
<keyword evidence="4" id="KW-0378">Hydrolase</keyword>
<feature type="transmembrane region" description="Helical" evidence="9">
    <location>
        <begin position="131"/>
        <end position="150"/>
    </location>
</feature>
<dbReference type="Pfam" id="PF05875">
    <property type="entry name" value="Ceramidase"/>
    <property type="match status" value="1"/>
</dbReference>
<keyword evidence="6 9" id="KW-0472">Membrane</keyword>
<feature type="binding site" evidence="8">
    <location>
        <position position="245"/>
    </location>
    <ligand>
        <name>Zn(2+)</name>
        <dbReference type="ChEBI" id="CHEBI:29105"/>
        <note>catalytic</note>
    </ligand>
</feature>
<feature type="transmembrane region" description="Helical" evidence="9">
    <location>
        <begin position="75"/>
        <end position="95"/>
    </location>
</feature>
<dbReference type="GO" id="GO:0046514">
    <property type="term" value="P:ceramide catabolic process"/>
    <property type="evidence" value="ECO:0007669"/>
    <property type="project" value="TreeGrafter"/>
</dbReference>
<feature type="binding site" evidence="8">
    <location>
        <position position="249"/>
    </location>
    <ligand>
        <name>Zn(2+)</name>
        <dbReference type="ChEBI" id="CHEBI:29105"/>
        <note>catalytic</note>
    </ligand>
</feature>
<keyword evidence="7" id="KW-0106">Calcium</keyword>
<dbReference type="eggNOG" id="KOG2329">
    <property type="taxonomic scope" value="Eukaryota"/>
</dbReference>
<dbReference type="OrthoDB" id="187171at2759"/>
<evidence type="ECO:0000256" key="9">
    <source>
        <dbReference type="SAM" id="Phobius"/>
    </source>
</evidence>
<evidence type="ECO:0000256" key="1">
    <source>
        <dbReference type="ARBA" id="ARBA00004141"/>
    </source>
</evidence>
<feature type="transmembrane region" description="Helical" evidence="9">
    <location>
        <begin position="195"/>
        <end position="217"/>
    </location>
</feature>
<evidence type="ECO:0000313" key="10">
    <source>
        <dbReference type="EMBL" id="EHK16364.1"/>
    </source>
</evidence>
<dbReference type="InParanoid" id="G9N8U2"/>
<dbReference type="InterPro" id="IPR008901">
    <property type="entry name" value="ACER"/>
</dbReference>
<dbReference type="PANTHER" id="PTHR46187:SF3">
    <property type="entry name" value="ALKALINE CERAMIDASE 3"/>
    <property type="match status" value="1"/>
</dbReference>
<comment type="subcellular location">
    <subcellularLocation>
        <location evidence="1">Membrane</location>
        <topology evidence="1">Multi-pass membrane protein</topology>
    </subcellularLocation>
</comment>
<organism evidence="10 11">
    <name type="scientific">Hypocrea virens (strain Gv29-8 / FGSC 10586)</name>
    <name type="common">Gliocladium virens</name>
    <name type="synonym">Trichoderma virens</name>
    <dbReference type="NCBI Taxonomy" id="413071"/>
    <lineage>
        <taxon>Eukaryota</taxon>
        <taxon>Fungi</taxon>
        <taxon>Dikarya</taxon>
        <taxon>Ascomycota</taxon>
        <taxon>Pezizomycotina</taxon>
        <taxon>Sordariomycetes</taxon>
        <taxon>Hypocreomycetidae</taxon>
        <taxon>Hypocreales</taxon>
        <taxon>Hypocreaceae</taxon>
        <taxon>Trichoderma</taxon>
    </lineage>
</organism>
<evidence type="ECO:0000256" key="3">
    <source>
        <dbReference type="ARBA" id="ARBA00022692"/>
    </source>
</evidence>
<feature type="transmembrane region" description="Helical" evidence="9">
    <location>
        <begin position="107"/>
        <end position="124"/>
    </location>
</feature>
<feature type="binding site" evidence="7">
    <location>
        <position position="35"/>
    </location>
    <ligand>
        <name>Ca(2+)</name>
        <dbReference type="ChEBI" id="CHEBI:29108"/>
    </ligand>
</feature>
<keyword evidence="3 9" id="KW-0812">Transmembrane</keyword>
<dbReference type="FunCoup" id="G9N8U2">
    <property type="interactions" value="581"/>
</dbReference>
<sequence>MTLSAFRTAIWFPYPTANPGHGFWGEQTSTLNFCEEDYALSSYCAELCNTVTNAIFMWLGIRGIINCLKQKHPSIFLISYIGYMVVGLGSILFHTTLKYPMQLVDELSMIYTTCLMMHASFSYSRSRVFSALLGISLLSLAGSITVYYHLTKDPVFHQTAYAALTATIVFRSMWVMEAQLRPVLSARDPEKASRLLNTMWAMVATGLSIFLGGFLIWNLDNVFCSQVRQWRHAVGLPWAVLLEGHAWWHLMTGLGKWSTYYYITWGTWLRHCLAGQDSKYILVWPRLLTSIPYLQMIEDDQYQDKKVQ</sequence>
<dbReference type="STRING" id="413071.G9N8U2"/>
<dbReference type="OMA" id="SIDWCEL"/>
<evidence type="ECO:0000256" key="5">
    <source>
        <dbReference type="ARBA" id="ARBA00022989"/>
    </source>
</evidence>
<dbReference type="GO" id="GO:0046513">
    <property type="term" value="P:ceramide biosynthetic process"/>
    <property type="evidence" value="ECO:0007669"/>
    <property type="project" value="TreeGrafter"/>
</dbReference>
<dbReference type="RefSeq" id="XP_013950574.1">
    <property type="nucleotide sequence ID" value="XM_014095099.1"/>
</dbReference>
<comment type="cofactor">
    <cofactor evidence="8">
        <name>Zn(2+)</name>
        <dbReference type="ChEBI" id="CHEBI:29105"/>
    </cofactor>
</comment>
<evidence type="ECO:0000256" key="8">
    <source>
        <dbReference type="PIRSR" id="PIRSR608901-2"/>
    </source>
</evidence>
<keyword evidence="8" id="KW-0862">Zinc</keyword>
<keyword evidence="7" id="KW-0479">Metal-binding</keyword>
<dbReference type="GeneID" id="25793954"/>
<gene>
    <name evidence="10" type="ORF">TRIVIDRAFT_40886</name>
</gene>
<dbReference type="AlphaFoldDB" id="G9N8U2"/>
<dbReference type="EMBL" id="ABDF02000090">
    <property type="protein sequence ID" value="EHK16364.1"/>
    <property type="molecule type" value="Genomic_DNA"/>
</dbReference>
<feature type="binding site" evidence="8">
    <location>
        <position position="94"/>
    </location>
    <ligand>
        <name>Zn(2+)</name>
        <dbReference type="ChEBI" id="CHEBI:29105"/>
        <note>catalytic</note>
    </ligand>
</feature>
<dbReference type="PANTHER" id="PTHR46187">
    <property type="entry name" value="ALKALINE CERAMIDASE 3"/>
    <property type="match status" value="1"/>
</dbReference>
<dbReference type="GO" id="GO:0046872">
    <property type="term" value="F:metal ion binding"/>
    <property type="evidence" value="ECO:0007669"/>
    <property type="project" value="UniProtKB-KW"/>
</dbReference>
<comment type="caution">
    <text evidence="10">The sequence shown here is derived from an EMBL/GenBank/DDBJ whole genome shotgun (WGS) entry which is preliminary data.</text>
</comment>
<dbReference type="HOGENOM" id="CLU_063293_2_0_1"/>
<name>G9N8U2_HYPVG</name>
<feature type="transmembrane region" description="Helical" evidence="9">
    <location>
        <begin position="156"/>
        <end position="174"/>
    </location>
</feature>
<evidence type="ECO:0000256" key="2">
    <source>
        <dbReference type="ARBA" id="ARBA00009780"/>
    </source>
</evidence>
<dbReference type="GO" id="GO:0016811">
    <property type="term" value="F:hydrolase activity, acting on carbon-nitrogen (but not peptide) bonds, in linear amides"/>
    <property type="evidence" value="ECO:0007669"/>
    <property type="project" value="InterPro"/>
</dbReference>
<comment type="similarity">
    <text evidence="2">Belongs to the alkaline ceramidase family.</text>
</comment>
<evidence type="ECO:0000256" key="4">
    <source>
        <dbReference type="ARBA" id="ARBA00022801"/>
    </source>
</evidence>
<dbReference type="VEuPathDB" id="FungiDB:TRIVIDRAFT_40886"/>
<keyword evidence="5 9" id="KW-1133">Transmembrane helix</keyword>
<evidence type="ECO:0000256" key="7">
    <source>
        <dbReference type="PIRSR" id="PIRSR608901-1"/>
    </source>
</evidence>
<evidence type="ECO:0000256" key="6">
    <source>
        <dbReference type="ARBA" id="ARBA00023136"/>
    </source>
</evidence>
<feature type="binding site" evidence="7">
    <location>
        <position position="46"/>
    </location>
    <ligand>
        <name>Ca(2+)</name>
        <dbReference type="ChEBI" id="CHEBI:29108"/>
    </ligand>
</feature>
<evidence type="ECO:0008006" key="12">
    <source>
        <dbReference type="Google" id="ProtNLM"/>
    </source>
</evidence>
<dbReference type="GO" id="GO:0005789">
    <property type="term" value="C:endoplasmic reticulum membrane"/>
    <property type="evidence" value="ECO:0007669"/>
    <property type="project" value="TreeGrafter"/>
</dbReference>
<evidence type="ECO:0000313" key="11">
    <source>
        <dbReference type="Proteomes" id="UP000007115"/>
    </source>
</evidence>